<proteinExistence type="predicted"/>
<dbReference type="Gene3D" id="3.30.420.10">
    <property type="entry name" value="Ribonuclease H-like superfamily/Ribonuclease H"/>
    <property type="match status" value="1"/>
</dbReference>
<dbReference type="InterPro" id="IPR036397">
    <property type="entry name" value="RNaseH_sf"/>
</dbReference>
<evidence type="ECO:0000313" key="1">
    <source>
        <dbReference type="EMBL" id="GBM13494.1"/>
    </source>
</evidence>
<dbReference type="Proteomes" id="UP000499080">
    <property type="component" value="Unassembled WGS sequence"/>
</dbReference>
<dbReference type="EMBL" id="BGPR01088983">
    <property type="protein sequence ID" value="GBM13494.1"/>
    <property type="molecule type" value="Genomic_DNA"/>
</dbReference>
<dbReference type="AlphaFoldDB" id="A0A4Y2DCA1"/>
<dbReference type="GO" id="GO:0003676">
    <property type="term" value="F:nucleic acid binding"/>
    <property type="evidence" value="ECO:0007669"/>
    <property type="project" value="InterPro"/>
</dbReference>
<organism evidence="1 2">
    <name type="scientific">Araneus ventricosus</name>
    <name type="common">Orbweaver spider</name>
    <name type="synonym">Epeira ventricosa</name>
    <dbReference type="NCBI Taxonomy" id="182803"/>
    <lineage>
        <taxon>Eukaryota</taxon>
        <taxon>Metazoa</taxon>
        <taxon>Ecdysozoa</taxon>
        <taxon>Arthropoda</taxon>
        <taxon>Chelicerata</taxon>
        <taxon>Arachnida</taxon>
        <taxon>Araneae</taxon>
        <taxon>Araneomorphae</taxon>
        <taxon>Entelegynae</taxon>
        <taxon>Araneoidea</taxon>
        <taxon>Araneidae</taxon>
        <taxon>Araneus</taxon>
    </lineage>
</organism>
<protein>
    <submittedName>
        <fullName evidence="1">Uncharacterized protein</fullName>
    </submittedName>
</protein>
<accession>A0A4Y2DCA1</accession>
<comment type="caution">
    <text evidence="1">The sequence shown here is derived from an EMBL/GenBank/DDBJ whole genome shotgun (WGS) entry which is preliminary data.</text>
</comment>
<reference evidence="1 2" key="1">
    <citation type="journal article" date="2019" name="Sci. Rep.">
        <title>Orb-weaving spider Araneus ventricosus genome elucidates the spidroin gene catalogue.</title>
        <authorList>
            <person name="Kono N."/>
            <person name="Nakamura H."/>
            <person name="Ohtoshi R."/>
            <person name="Moran D.A.P."/>
            <person name="Shinohara A."/>
            <person name="Yoshida Y."/>
            <person name="Fujiwara M."/>
            <person name="Mori M."/>
            <person name="Tomita M."/>
            <person name="Arakawa K."/>
        </authorList>
    </citation>
    <scope>NUCLEOTIDE SEQUENCE [LARGE SCALE GENOMIC DNA]</scope>
</reference>
<name>A0A4Y2DCA1_ARAVE</name>
<dbReference type="OrthoDB" id="10045385at2759"/>
<evidence type="ECO:0000313" key="2">
    <source>
        <dbReference type="Proteomes" id="UP000499080"/>
    </source>
</evidence>
<keyword evidence="2" id="KW-1185">Reference proteome</keyword>
<gene>
    <name evidence="1" type="ORF">AVEN_162736_1</name>
</gene>
<sequence length="154" mass="16425">MNTPSANDTKEGVRKMLVKFEAKGLLSVVPGPGMKPVSVETEETAALAVEGATMGHAAIWVKKIPHVIHPVRLHSPKVTAWCGMTASVIIGPFCFEEQSIAGPVTSTVTAASLESMVRRFVISELHQRGVLDTAIFMHDGDPPHIGTCVSQTVI</sequence>